<evidence type="ECO:0000259" key="6">
    <source>
        <dbReference type="PROSITE" id="PS50850"/>
    </source>
</evidence>
<dbReference type="PROSITE" id="PS50850">
    <property type="entry name" value="MFS"/>
    <property type="match status" value="1"/>
</dbReference>
<protein>
    <recommendedName>
        <fullName evidence="6">Major facilitator superfamily (MFS) profile domain-containing protein</fullName>
    </recommendedName>
</protein>
<keyword evidence="3 5" id="KW-1133">Transmembrane helix</keyword>
<evidence type="ECO:0000256" key="1">
    <source>
        <dbReference type="ARBA" id="ARBA00004141"/>
    </source>
</evidence>
<dbReference type="GO" id="GO:0022857">
    <property type="term" value="F:transmembrane transporter activity"/>
    <property type="evidence" value="ECO:0007669"/>
    <property type="project" value="InterPro"/>
</dbReference>
<evidence type="ECO:0000313" key="7">
    <source>
        <dbReference type="EMBL" id="PPQ66472.1"/>
    </source>
</evidence>
<feature type="transmembrane region" description="Helical" evidence="5">
    <location>
        <begin position="152"/>
        <end position="172"/>
    </location>
</feature>
<gene>
    <name evidence="7" type="ORF">CVT24_007046</name>
</gene>
<name>A0A409VJM6_9AGAR</name>
<comment type="caution">
    <text evidence="7">The sequence shown here is derived from an EMBL/GenBank/DDBJ whole genome shotgun (WGS) entry which is preliminary data.</text>
</comment>
<dbReference type="InterPro" id="IPR011701">
    <property type="entry name" value="MFS"/>
</dbReference>
<dbReference type="STRING" id="181874.A0A409VJM6"/>
<feature type="domain" description="Major facilitator superfamily (MFS) profile" evidence="6">
    <location>
        <begin position="114"/>
        <end position="526"/>
    </location>
</feature>
<feature type="transmembrane region" description="Helical" evidence="5">
    <location>
        <begin position="269"/>
        <end position="288"/>
    </location>
</feature>
<keyword evidence="2 5" id="KW-0812">Transmembrane</keyword>
<feature type="transmembrane region" description="Helical" evidence="5">
    <location>
        <begin position="205"/>
        <end position="229"/>
    </location>
</feature>
<sequence length="557" mass="61079">MEICVKGHTTSFPSFDGVNLNPSVAMIIPLVQSLSVRDENDNLTIETQVVERDRSLPLPLSILHVTASTHSQQEFNIEHAPVTDDPRKWSAFRKVWSFAYHPSTANNKIPQNVCLALISSASLIAGLAANIQNPAVAEMERDLPATSEQFSLSISMFVLIQGLVPLIWSVVSEVKGRKLVYVLSLALFTVGTIVVAISTSAEMVIGFRCLQAAGSSAVISLGAATLADIFDPSERGRKMGVYYTAPLLGPALDPIFGGVLASAWNWRAIFWFLTILSGMTTLIFIFFFHDTFRRERSAVYQSALRKEQLVSLFDVNPFKPVLYVVRRLNNLIILFASGLLFGFNFLIGYTSARTLSTSYGYPPFKIGLVTLCYGFGGVAGSVFGGLFADRELSRLKEQSGGDAGPETRLRSILIGALFLPPCIVGFGWICESHVHVSALCIFLFVAGFCALWIYASTYAYIVDANNGRSSTAAATNSAFRGAFAFAATEFAVPLQDSLGDGWTYTVWGGIMTFAISLIALVYFKGKQWRKDGERREVTNLELKDLWHGVDYPTNHQV</sequence>
<dbReference type="Proteomes" id="UP000284842">
    <property type="component" value="Unassembled WGS sequence"/>
</dbReference>
<feature type="transmembrane region" description="Helical" evidence="5">
    <location>
        <begin position="435"/>
        <end position="461"/>
    </location>
</feature>
<evidence type="ECO:0000256" key="2">
    <source>
        <dbReference type="ARBA" id="ARBA00022692"/>
    </source>
</evidence>
<evidence type="ECO:0000313" key="8">
    <source>
        <dbReference type="Proteomes" id="UP000284842"/>
    </source>
</evidence>
<keyword evidence="8" id="KW-1185">Reference proteome</keyword>
<dbReference type="PANTHER" id="PTHR23502">
    <property type="entry name" value="MAJOR FACILITATOR SUPERFAMILY"/>
    <property type="match status" value="1"/>
</dbReference>
<feature type="transmembrane region" description="Helical" evidence="5">
    <location>
        <begin position="364"/>
        <end position="388"/>
    </location>
</feature>
<dbReference type="PANTHER" id="PTHR23502:SF5">
    <property type="entry name" value="QUINIDINE RESISTANCE PROTEIN 3"/>
    <property type="match status" value="1"/>
</dbReference>
<evidence type="ECO:0000256" key="3">
    <source>
        <dbReference type="ARBA" id="ARBA00022989"/>
    </source>
</evidence>
<accession>A0A409VJM6</accession>
<proteinExistence type="predicted"/>
<feature type="transmembrane region" description="Helical" evidence="5">
    <location>
        <begin position="179"/>
        <end position="199"/>
    </location>
</feature>
<dbReference type="Pfam" id="PF07690">
    <property type="entry name" value="MFS_1"/>
    <property type="match status" value="1"/>
</dbReference>
<organism evidence="7 8">
    <name type="scientific">Panaeolus cyanescens</name>
    <dbReference type="NCBI Taxonomy" id="181874"/>
    <lineage>
        <taxon>Eukaryota</taxon>
        <taxon>Fungi</taxon>
        <taxon>Dikarya</taxon>
        <taxon>Basidiomycota</taxon>
        <taxon>Agaricomycotina</taxon>
        <taxon>Agaricomycetes</taxon>
        <taxon>Agaricomycetidae</taxon>
        <taxon>Agaricales</taxon>
        <taxon>Agaricineae</taxon>
        <taxon>Galeropsidaceae</taxon>
        <taxon>Panaeolus</taxon>
    </lineage>
</organism>
<dbReference type="SUPFAM" id="SSF103473">
    <property type="entry name" value="MFS general substrate transporter"/>
    <property type="match status" value="1"/>
</dbReference>
<feature type="transmembrane region" description="Helical" evidence="5">
    <location>
        <begin position="331"/>
        <end position="352"/>
    </location>
</feature>
<evidence type="ECO:0000256" key="5">
    <source>
        <dbReference type="SAM" id="Phobius"/>
    </source>
</evidence>
<dbReference type="InParanoid" id="A0A409VJM6"/>
<dbReference type="InterPro" id="IPR020846">
    <property type="entry name" value="MFS_dom"/>
</dbReference>
<feature type="transmembrane region" description="Helical" evidence="5">
    <location>
        <begin position="473"/>
        <end position="492"/>
    </location>
</feature>
<reference evidence="7 8" key="1">
    <citation type="journal article" date="2018" name="Evol. Lett.">
        <title>Horizontal gene cluster transfer increased hallucinogenic mushroom diversity.</title>
        <authorList>
            <person name="Reynolds H.T."/>
            <person name="Vijayakumar V."/>
            <person name="Gluck-Thaler E."/>
            <person name="Korotkin H.B."/>
            <person name="Matheny P.B."/>
            <person name="Slot J.C."/>
        </authorList>
    </citation>
    <scope>NUCLEOTIDE SEQUENCE [LARGE SCALE GENOMIC DNA]</scope>
    <source>
        <strain evidence="7 8">2629</strain>
    </source>
</reference>
<dbReference type="Gene3D" id="1.20.1720.10">
    <property type="entry name" value="Multidrug resistance protein D"/>
    <property type="match status" value="1"/>
</dbReference>
<feature type="transmembrane region" description="Helical" evidence="5">
    <location>
        <begin position="113"/>
        <end position="132"/>
    </location>
</feature>
<feature type="transmembrane region" description="Helical" evidence="5">
    <location>
        <begin position="241"/>
        <end position="263"/>
    </location>
</feature>
<dbReference type="AlphaFoldDB" id="A0A409VJM6"/>
<dbReference type="OrthoDB" id="2585655at2759"/>
<comment type="subcellular location">
    <subcellularLocation>
        <location evidence="1">Membrane</location>
        <topology evidence="1">Multi-pass membrane protein</topology>
    </subcellularLocation>
</comment>
<feature type="transmembrane region" description="Helical" evidence="5">
    <location>
        <begin position="504"/>
        <end position="523"/>
    </location>
</feature>
<dbReference type="EMBL" id="NHTK01006042">
    <property type="protein sequence ID" value="PPQ66472.1"/>
    <property type="molecule type" value="Genomic_DNA"/>
</dbReference>
<evidence type="ECO:0000256" key="4">
    <source>
        <dbReference type="ARBA" id="ARBA00023136"/>
    </source>
</evidence>
<dbReference type="InterPro" id="IPR036259">
    <property type="entry name" value="MFS_trans_sf"/>
</dbReference>
<keyword evidence="4 5" id="KW-0472">Membrane</keyword>
<dbReference type="PRINTS" id="PR01036">
    <property type="entry name" value="TCRTETB"/>
</dbReference>
<dbReference type="GO" id="GO:0005886">
    <property type="term" value="C:plasma membrane"/>
    <property type="evidence" value="ECO:0007669"/>
    <property type="project" value="TreeGrafter"/>
</dbReference>
<feature type="transmembrane region" description="Helical" evidence="5">
    <location>
        <begin position="409"/>
        <end position="429"/>
    </location>
</feature>